<keyword evidence="2 6" id="KW-0349">Heme</keyword>
<evidence type="ECO:0000256" key="1">
    <source>
        <dbReference type="ARBA" id="ARBA00022448"/>
    </source>
</evidence>
<dbReference type="NCBIfam" id="NF045774">
    <property type="entry name" value="cytochro_C551"/>
    <property type="match status" value="1"/>
</dbReference>
<feature type="chain" id="PRO_5045965661" evidence="8">
    <location>
        <begin position="23"/>
        <end position="112"/>
    </location>
</feature>
<dbReference type="SUPFAM" id="SSF46626">
    <property type="entry name" value="Cytochrome c"/>
    <property type="match status" value="1"/>
</dbReference>
<comment type="caution">
    <text evidence="10">The sequence shown here is derived from an EMBL/GenBank/DDBJ whole genome shotgun (WGS) entry which is preliminary data.</text>
</comment>
<evidence type="ECO:0000256" key="4">
    <source>
        <dbReference type="ARBA" id="ARBA00022982"/>
    </source>
</evidence>
<evidence type="ECO:0000256" key="6">
    <source>
        <dbReference type="PROSITE-ProRule" id="PRU00433"/>
    </source>
</evidence>
<dbReference type="InterPro" id="IPR051811">
    <property type="entry name" value="Cytochrome_c550/c551-like"/>
</dbReference>
<keyword evidence="1" id="KW-0813">Transport</keyword>
<sequence length="112" mass="11736">MNKKLLAVVAGATLLLSLGACGKTEENTSSNSNSNQTASSGADPDKVFQQSCASCHGNDLQGQIGPNLQKVGNKYSQEEIEKIILNGRGSMPAGVVEGEDATKLAEWLSQKK</sequence>
<evidence type="ECO:0000259" key="9">
    <source>
        <dbReference type="PROSITE" id="PS51007"/>
    </source>
</evidence>
<dbReference type="PROSITE" id="PS51257">
    <property type="entry name" value="PROKAR_LIPOPROTEIN"/>
    <property type="match status" value="1"/>
</dbReference>
<dbReference type="InterPro" id="IPR054782">
    <property type="entry name" value="Cytochro_C551"/>
</dbReference>
<feature type="signal peptide" evidence="8">
    <location>
        <begin position="1"/>
        <end position="22"/>
    </location>
</feature>
<dbReference type="InterPro" id="IPR036909">
    <property type="entry name" value="Cyt_c-like_dom_sf"/>
</dbReference>
<evidence type="ECO:0000256" key="3">
    <source>
        <dbReference type="ARBA" id="ARBA00022723"/>
    </source>
</evidence>
<dbReference type="PIRSF" id="PIRSF000025">
    <property type="entry name" value="Cytc_Bsub_c550"/>
    <property type="match status" value="1"/>
</dbReference>
<dbReference type="InterPro" id="IPR012218">
    <property type="entry name" value="Cyt_c_BACSU-c550-type"/>
</dbReference>
<dbReference type="InterPro" id="IPR009056">
    <property type="entry name" value="Cyt_c-like_dom"/>
</dbReference>
<keyword evidence="11" id="KW-1185">Reference proteome</keyword>
<feature type="domain" description="Cytochrome c" evidence="9">
    <location>
        <begin position="39"/>
        <end position="112"/>
    </location>
</feature>
<evidence type="ECO:0000256" key="8">
    <source>
        <dbReference type="SAM" id="SignalP"/>
    </source>
</evidence>
<keyword evidence="4" id="KW-0249">Electron transport</keyword>
<dbReference type="PANTHER" id="PTHR37823:SF4">
    <property type="entry name" value="MENAQUINOL-CYTOCHROME C REDUCTASE CYTOCHROME B_C SUBUNIT"/>
    <property type="match status" value="1"/>
</dbReference>
<evidence type="ECO:0000313" key="10">
    <source>
        <dbReference type="EMBL" id="MFB9758560.1"/>
    </source>
</evidence>
<organism evidence="10 11">
    <name type="scientific">Ectobacillus funiculus</name>
    <dbReference type="NCBI Taxonomy" id="137993"/>
    <lineage>
        <taxon>Bacteria</taxon>
        <taxon>Bacillati</taxon>
        <taxon>Bacillota</taxon>
        <taxon>Bacilli</taxon>
        <taxon>Bacillales</taxon>
        <taxon>Bacillaceae</taxon>
        <taxon>Ectobacillus</taxon>
    </lineage>
</organism>
<dbReference type="PANTHER" id="PTHR37823">
    <property type="entry name" value="CYTOCHROME C-553-LIKE"/>
    <property type="match status" value="1"/>
</dbReference>
<evidence type="ECO:0000256" key="2">
    <source>
        <dbReference type="ARBA" id="ARBA00022617"/>
    </source>
</evidence>
<dbReference type="EMBL" id="JBHMAF010000034">
    <property type="protein sequence ID" value="MFB9758560.1"/>
    <property type="molecule type" value="Genomic_DNA"/>
</dbReference>
<reference evidence="10 11" key="1">
    <citation type="submission" date="2024-09" db="EMBL/GenBank/DDBJ databases">
        <authorList>
            <person name="Sun Q."/>
            <person name="Mori K."/>
        </authorList>
    </citation>
    <scope>NUCLEOTIDE SEQUENCE [LARGE SCALE GENOMIC DNA]</scope>
    <source>
        <strain evidence="10 11">JCM 11201</strain>
    </source>
</reference>
<dbReference type="Proteomes" id="UP001589609">
    <property type="component" value="Unassembled WGS sequence"/>
</dbReference>
<keyword evidence="5 6" id="KW-0408">Iron</keyword>
<protein>
    <submittedName>
        <fullName evidence="10">Cytochrome c551</fullName>
    </submittedName>
</protein>
<evidence type="ECO:0000313" key="11">
    <source>
        <dbReference type="Proteomes" id="UP001589609"/>
    </source>
</evidence>
<evidence type="ECO:0000256" key="7">
    <source>
        <dbReference type="SAM" id="MobiDB-lite"/>
    </source>
</evidence>
<proteinExistence type="predicted"/>
<feature type="compositionally biased region" description="Low complexity" evidence="7">
    <location>
        <begin position="27"/>
        <end position="40"/>
    </location>
</feature>
<gene>
    <name evidence="10" type="primary">cccB</name>
    <name evidence="10" type="ORF">ACFFMS_08510</name>
</gene>
<keyword evidence="3 6" id="KW-0479">Metal-binding</keyword>
<dbReference type="RefSeq" id="WP_342045629.1">
    <property type="nucleotide sequence ID" value="NZ_JBHMAF010000034.1"/>
</dbReference>
<feature type="region of interest" description="Disordered" evidence="7">
    <location>
        <begin position="23"/>
        <end position="45"/>
    </location>
</feature>
<dbReference type="Pfam" id="PF13442">
    <property type="entry name" value="Cytochrome_CBB3"/>
    <property type="match status" value="1"/>
</dbReference>
<accession>A0ABV5WDA2</accession>
<name>A0ABV5WDA2_9BACI</name>
<dbReference type="Gene3D" id="1.10.760.10">
    <property type="entry name" value="Cytochrome c-like domain"/>
    <property type="match status" value="1"/>
</dbReference>
<dbReference type="PROSITE" id="PS51007">
    <property type="entry name" value="CYTC"/>
    <property type="match status" value="1"/>
</dbReference>
<evidence type="ECO:0000256" key="5">
    <source>
        <dbReference type="ARBA" id="ARBA00023004"/>
    </source>
</evidence>
<keyword evidence="8" id="KW-0732">Signal</keyword>